<organism evidence="2 3">
    <name type="scientific">Siphonobacter curvatus</name>
    <dbReference type="NCBI Taxonomy" id="2094562"/>
    <lineage>
        <taxon>Bacteria</taxon>
        <taxon>Pseudomonadati</taxon>
        <taxon>Bacteroidota</taxon>
        <taxon>Cytophagia</taxon>
        <taxon>Cytophagales</taxon>
        <taxon>Cytophagaceae</taxon>
        <taxon>Siphonobacter</taxon>
    </lineage>
</organism>
<dbReference type="OrthoDB" id="1238027at2"/>
<reference evidence="3" key="1">
    <citation type="submission" date="2018-02" db="EMBL/GenBank/DDBJ databases">
        <title>Genome sequencing of Solimonas sp. HR-BB.</title>
        <authorList>
            <person name="Lee Y."/>
            <person name="Jeon C.O."/>
        </authorList>
    </citation>
    <scope>NUCLEOTIDE SEQUENCE [LARGE SCALE GENOMIC DNA]</scope>
    <source>
        <strain evidence="3">HR-U</strain>
    </source>
</reference>
<sequence length="397" mass="44794">MAENDKILDIPFNDPDGSEEAHDQSDNQANAALIGARFTQGRVNRAVNFPGEGRAEITQKLIPLDGEYTFTCWVIADEFVDGPNASWILFKFPGEGNYVYVDLHSPMTSWTYVAIIQETDKVSVYLNSRFVGSEEFPPEWGAPTGWCLLNDNPFNGTGHSSYEDLTIYQGINSGEIITPPVANMEVTYSVNGRNFKDFGVWVSESDGVIDNLNMKEPFKVEWDEYHGEVIDLNRPRYDVREISLSCFIEGVGRDEFLDRVKNFLAEFTKPGTQRLMIQVHSSKPLVYEVYCRESVNLQKKWSDDLMVGTFVLKLREPEPVKRVLKFTGTGTATITLTSKWMTSIYWGDGSKTRNVYGTNKTVSHNFTTGGDHYIIVAGMIEEMTGFSSNAPIVWNQL</sequence>
<comment type="caution">
    <text evidence="2">The sequence shown here is derived from an EMBL/GenBank/DDBJ whole genome shotgun (WGS) entry which is preliminary data.</text>
</comment>
<dbReference type="GO" id="GO:0005975">
    <property type="term" value="P:carbohydrate metabolic process"/>
    <property type="evidence" value="ECO:0007669"/>
    <property type="project" value="UniProtKB-ARBA"/>
</dbReference>
<evidence type="ECO:0000313" key="3">
    <source>
        <dbReference type="Proteomes" id="UP000239590"/>
    </source>
</evidence>
<dbReference type="GO" id="GO:0004553">
    <property type="term" value="F:hydrolase activity, hydrolyzing O-glycosyl compounds"/>
    <property type="evidence" value="ECO:0007669"/>
    <property type="project" value="UniProtKB-ARBA"/>
</dbReference>
<evidence type="ECO:0000256" key="1">
    <source>
        <dbReference type="SAM" id="MobiDB-lite"/>
    </source>
</evidence>
<accession>A0A2S7IRC8</accession>
<gene>
    <name evidence="2" type="ORF">C5O19_11430</name>
</gene>
<proteinExistence type="predicted"/>
<evidence type="ECO:0008006" key="4">
    <source>
        <dbReference type="Google" id="ProtNLM"/>
    </source>
</evidence>
<feature type="region of interest" description="Disordered" evidence="1">
    <location>
        <begin position="1"/>
        <end position="24"/>
    </location>
</feature>
<dbReference type="EMBL" id="PTRA01000001">
    <property type="protein sequence ID" value="PQA60198.1"/>
    <property type="molecule type" value="Genomic_DNA"/>
</dbReference>
<dbReference type="RefSeq" id="WP_104712224.1">
    <property type="nucleotide sequence ID" value="NZ_PTRA01000001.1"/>
</dbReference>
<dbReference type="SUPFAM" id="SSF49899">
    <property type="entry name" value="Concanavalin A-like lectins/glucanases"/>
    <property type="match status" value="1"/>
</dbReference>
<keyword evidence="3" id="KW-1185">Reference proteome</keyword>
<name>A0A2S7IRC8_9BACT</name>
<evidence type="ECO:0000313" key="2">
    <source>
        <dbReference type="EMBL" id="PQA60198.1"/>
    </source>
</evidence>
<dbReference type="Proteomes" id="UP000239590">
    <property type="component" value="Unassembled WGS sequence"/>
</dbReference>
<protein>
    <recommendedName>
        <fullName evidence="4">LamG-like jellyroll fold domain-containing protein</fullName>
    </recommendedName>
</protein>
<dbReference type="InterPro" id="IPR013320">
    <property type="entry name" value="ConA-like_dom_sf"/>
</dbReference>
<dbReference type="AlphaFoldDB" id="A0A2S7IRC8"/>